<feature type="non-terminal residue" evidence="1">
    <location>
        <position position="183"/>
    </location>
</feature>
<protein>
    <submittedName>
        <fullName evidence="1">Uncharacterized protein</fullName>
    </submittedName>
</protein>
<dbReference type="EMBL" id="BTRK01000006">
    <property type="protein sequence ID" value="GMR59150.1"/>
    <property type="molecule type" value="Genomic_DNA"/>
</dbReference>
<reference evidence="2" key="1">
    <citation type="submission" date="2022-10" db="EMBL/GenBank/DDBJ databases">
        <title>Genome assembly of Pristionchus species.</title>
        <authorList>
            <person name="Yoshida K."/>
            <person name="Sommer R.J."/>
        </authorList>
    </citation>
    <scope>NUCLEOTIDE SEQUENCE [LARGE SCALE GENOMIC DNA]</scope>
    <source>
        <strain evidence="2">RS5460</strain>
    </source>
</reference>
<evidence type="ECO:0000313" key="2">
    <source>
        <dbReference type="Proteomes" id="UP001328107"/>
    </source>
</evidence>
<name>A0AAN5DAN9_9BILA</name>
<keyword evidence="2" id="KW-1185">Reference proteome</keyword>
<dbReference type="AlphaFoldDB" id="A0AAN5DAN9"/>
<gene>
    <name evidence="1" type="ORF">PMAYCL1PPCAC_29346</name>
</gene>
<evidence type="ECO:0000313" key="1">
    <source>
        <dbReference type="EMBL" id="GMR59150.1"/>
    </source>
</evidence>
<comment type="caution">
    <text evidence="1">The sequence shown here is derived from an EMBL/GenBank/DDBJ whole genome shotgun (WGS) entry which is preliminary data.</text>
</comment>
<proteinExistence type="predicted"/>
<feature type="non-terminal residue" evidence="1">
    <location>
        <position position="1"/>
    </location>
</feature>
<dbReference type="Proteomes" id="UP001328107">
    <property type="component" value="Unassembled WGS sequence"/>
</dbReference>
<sequence length="183" mass="20056">GEEERDACRGSLSTVPVAPSLALSYHHLKGGDEQLSKDIITTILSNGQTVGKVQLNDVGEIFGHLPAEELNAIEEWLKKELRLEANDVARIKTASVKRNIREQISDGDIKSAFELMKKASENAKIATGHVEVMQAAIRENNRAIIDNTVAVVTRLHSHQAAILDLAYSCLLEDKSDVAKSLFE</sequence>
<accession>A0AAN5DAN9</accession>
<organism evidence="1 2">
    <name type="scientific">Pristionchus mayeri</name>
    <dbReference type="NCBI Taxonomy" id="1317129"/>
    <lineage>
        <taxon>Eukaryota</taxon>
        <taxon>Metazoa</taxon>
        <taxon>Ecdysozoa</taxon>
        <taxon>Nematoda</taxon>
        <taxon>Chromadorea</taxon>
        <taxon>Rhabditida</taxon>
        <taxon>Rhabditina</taxon>
        <taxon>Diplogasteromorpha</taxon>
        <taxon>Diplogasteroidea</taxon>
        <taxon>Neodiplogasteridae</taxon>
        <taxon>Pristionchus</taxon>
    </lineage>
</organism>